<dbReference type="EMBL" id="BGZK01000175">
    <property type="protein sequence ID" value="GBP26021.1"/>
    <property type="molecule type" value="Genomic_DNA"/>
</dbReference>
<evidence type="ECO:0000256" key="1">
    <source>
        <dbReference type="SAM" id="MobiDB-lite"/>
    </source>
</evidence>
<sequence length="177" mass="19583">MHSGDPAVCTPSPRTVSAPRERSRSFRTPDTDRYFSHFVCFTRVNGLPLTTVFLVHESQTHPVRPGAHIAHNGFWPLLALHRGRNTKKSASVADRSAVAISHLRSNPLNHPFSLVCYCVSGFLQAVFRSVRLRTCISVCGAAQCTSRGDSQATYVRPGDILRLPHRLHAKPAHGFYA</sequence>
<evidence type="ECO:0000313" key="3">
    <source>
        <dbReference type="Proteomes" id="UP000299102"/>
    </source>
</evidence>
<dbReference type="OrthoDB" id="162894at2759"/>
<name>A0A4C1UHT5_EUMVA</name>
<dbReference type="AlphaFoldDB" id="A0A4C1UHT5"/>
<feature type="compositionally biased region" description="Basic and acidic residues" evidence="1">
    <location>
        <begin position="19"/>
        <end position="28"/>
    </location>
</feature>
<keyword evidence="3" id="KW-1185">Reference proteome</keyword>
<organism evidence="2 3">
    <name type="scientific">Eumeta variegata</name>
    <name type="common">Bagworm moth</name>
    <name type="synonym">Eumeta japonica</name>
    <dbReference type="NCBI Taxonomy" id="151549"/>
    <lineage>
        <taxon>Eukaryota</taxon>
        <taxon>Metazoa</taxon>
        <taxon>Ecdysozoa</taxon>
        <taxon>Arthropoda</taxon>
        <taxon>Hexapoda</taxon>
        <taxon>Insecta</taxon>
        <taxon>Pterygota</taxon>
        <taxon>Neoptera</taxon>
        <taxon>Endopterygota</taxon>
        <taxon>Lepidoptera</taxon>
        <taxon>Glossata</taxon>
        <taxon>Ditrysia</taxon>
        <taxon>Tineoidea</taxon>
        <taxon>Psychidae</taxon>
        <taxon>Oiketicinae</taxon>
        <taxon>Eumeta</taxon>
    </lineage>
</organism>
<dbReference type="Proteomes" id="UP000299102">
    <property type="component" value="Unassembled WGS sequence"/>
</dbReference>
<gene>
    <name evidence="2" type="ORF">EVAR_20035_1</name>
</gene>
<evidence type="ECO:0000313" key="2">
    <source>
        <dbReference type="EMBL" id="GBP26021.1"/>
    </source>
</evidence>
<accession>A0A4C1UHT5</accession>
<proteinExistence type="predicted"/>
<feature type="region of interest" description="Disordered" evidence="1">
    <location>
        <begin position="1"/>
        <end position="28"/>
    </location>
</feature>
<protein>
    <submittedName>
        <fullName evidence="2">Uncharacterized protein</fullName>
    </submittedName>
</protein>
<reference evidence="2 3" key="1">
    <citation type="journal article" date="2019" name="Commun. Biol.">
        <title>The bagworm genome reveals a unique fibroin gene that provides high tensile strength.</title>
        <authorList>
            <person name="Kono N."/>
            <person name="Nakamura H."/>
            <person name="Ohtoshi R."/>
            <person name="Tomita M."/>
            <person name="Numata K."/>
            <person name="Arakawa K."/>
        </authorList>
    </citation>
    <scope>NUCLEOTIDE SEQUENCE [LARGE SCALE GENOMIC DNA]</scope>
</reference>
<comment type="caution">
    <text evidence="2">The sequence shown here is derived from an EMBL/GenBank/DDBJ whole genome shotgun (WGS) entry which is preliminary data.</text>
</comment>